<reference evidence="1 2" key="1">
    <citation type="submission" date="2024-01" db="EMBL/GenBank/DDBJ databases">
        <title>The genomes of 5 underutilized Papilionoideae crops provide insights into root nodulation and disease resistance.</title>
        <authorList>
            <person name="Yuan L."/>
        </authorList>
    </citation>
    <scope>NUCLEOTIDE SEQUENCE [LARGE SCALE GENOMIC DNA]</scope>
    <source>
        <strain evidence="1">LY-2023</strain>
        <tissue evidence="1">Leaf</tissue>
    </source>
</reference>
<dbReference type="Proteomes" id="UP001359559">
    <property type="component" value="Unassembled WGS sequence"/>
</dbReference>
<dbReference type="AlphaFoldDB" id="A0AAN9J9J1"/>
<keyword evidence="2" id="KW-1185">Reference proteome</keyword>
<accession>A0AAN9J9J1</accession>
<evidence type="ECO:0000313" key="2">
    <source>
        <dbReference type="Proteomes" id="UP001359559"/>
    </source>
</evidence>
<organism evidence="1 2">
    <name type="scientific">Clitoria ternatea</name>
    <name type="common">Butterfly pea</name>
    <dbReference type="NCBI Taxonomy" id="43366"/>
    <lineage>
        <taxon>Eukaryota</taxon>
        <taxon>Viridiplantae</taxon>
        <taxon>Streptophyta</taxon>
        <taxon>Embryophyta</taxon>
        <taxon>Tracheophyta</taxon>
        <taxon>Spermatophyta</taxon>
        <taxon>Magnoliopsida</taxon>
        <taxon>eudicotyledons</taxon>
        <taxon>Gunneridae</taxon>
        <taxon>Pentapetalae</taxon>
        <taxon>rosids</taxon>
        <taxon>fabids</taxon>
        <taxon>Fabales</taxon>
        <taxon>Fabaceae</taxon>
        <taxon>Papilionoideae</taxon>
        <taxon>50 kb inversion clade</taxon>
        <taxon>NPAAA clade</taxon>
        <taxon>indigoferoid/millettioid clade</taxon>
        <taxon>Phaseoleae</taxon>
        <taxon>Clitoria</taxon>
    </lineage>
</organism>
<name>A0AAN9J9J1_CLITE</name>
<comment type="caution">
    <text evidence="1">The sequence shown here is derived from an EMBL/GenBank/DDBJ whole genome shotgun (WGS) entry which is preliminary data.</text>
</comment>
<protein>
    <submittedName>
        <fullName evidence="1">Uncharacterized protein</fullName>
    </submittedName>
</protein>
<gene>
    <name evidence="1" type="ORF">RJT34_17749</name>
</gene>
<evidence type="ECO:0000313" key="1">
    <source>
        <dbReference type="EMBL" id="KAK7294852.1"/>
    </source>
</evidence>
<sequence>MKLREYCGTLRLNFCENNHEKYASPDHRTTHQLHSSLKSSPPPTIFTCPPTPFHHRHGLSLPRPQLLILRGVSDFEFFLINLSAHLLINLLLQFERRRRSRKPMTSHGSLF</sequence>
<proteinExistence type="predicted"/>
<dbReference type="EMBL" id="JAYKXN010000004">
    <property type="protein sequence ID" value="KAK7294852.1"/>
    <property type="molecule type" value="Genomic_DNA"/>
</dbReference>